<protein>
    <submittedName>
        <fullName evidence="1">Uncharacterized protein</fullName>
    </submittedName>
</protein>
<dbReference type="OrthoDB" id="415068at2759"/>
<gene>
    <name evidence="1" type="ORF">AGLY_006484</name>
</gene>
<dbReference type="EMBL" id="VYZN01000018">
    <property type="protein sequence ID" value="KAE9537461.1"/>
    <property type="molecule type" value="Genomic_DNA"/>
</dbReference>
<reference evidence="1 2" key="1">
    <citation type="submission" date="2019-08" db="EMBL/GenBank/DDBJ databases">
        <title>The genome of the soybean aphid Biotype 1, its phylome, world population structure and adaptation to the North American continent.</title>
        <authorList>
            <person name="Giordano R."/>
            <person name="Donthu R.K."/>
            <person name="Hernandez A.G."/>
            <person name="Wright C.L."/>
            <person name="Zimin A.V."/>
        </authorList>
    </citation>
    <scope>NUCLEOTIDE SEQUENCE [LARGE SCALE GENOMIC DNA]</scope>
    <source>
        <tissue evidence="1">Whole aphids</tissue>
    </source>
</reference>
<feature type="non-terminal residue" evidence="1">
    <location>
        <position position="196"/>
    </location>
</feature>
<evidence type="ECO:0000313" key="1">
    <source>
        <dbReference type="EMBL" id="KAE9537461.1"/>
    </source>
</evidence>
<evidence type="ECO:0000313" key="2">
    <source>
        <dbReference type="Proteomes" id="UP000475862"/>
    </source>
</evidence>
<proteinExistence type="predicted"/>
<keyword evidence="2" id="KW-1185">Reference proteome</keyword>
<dbReference type="AlphaFoldDB" id="A0A6G0TTI4"/>
<accession>A0A6G0TTI4</accession>
<sequence>MAYKIIITTFIFASTAETSTLHLSLKRISLLTKLYSSQITPLSEPITQMVQLTVEQQFLYVTISNTVSALLLLTNQYKEATSTQNTPNGVTTPLTPEFQSPNHPTFNSKYKRTCSDHKAVLLSLNTTTPTNVKLSLARERYENNITKLQSTYGSLWHKTKNILNHKELIPPIKLPNNKLAISDLEKSNTFAEYFNE</sequence>
<dbReference type="Proteomes" id="UP000475862">
    <property type="component" value="Unassembled WGS sequence"/>
</dbReference>
<name>A0A6G0TTI4_APHGL</name>
<organism evidence="1 2">
    <name type="scientific">Aphis glycines</name>
    <name type="common">Soybean aphid</name>
    <dbReference type="NCBI Taxonomy" id="307491"/>
    <lineage>
        <taxon>Eukaryota</taxon>
        <taxon>Metazoa</taxon>
        <taxon>Ecdysozoa</taxon>
        <taxon>Arthropoda</taxon>
        <taxon>Hexapoda</taxon>
        <taxon>Insecta</taxon>
        <taxon>Pterygota</taxon>
        <taxon>Neoptera</taxon>
        <taxon>Paraneoptera</taxon>
        <taxon>Hemiptera</taxon>
        <taxon>Sternorrhyncha</taxon>
        <taxon>Aphidomorpha</taxon>
        <taxon>Aphidoidea</taxon>
        <taxon>Aphididae</taxon>
        <taxon>Aphidini</taxon>
        <taxon>Aphis</taxon>
        <taxon>Aphis</taxon>
    </lineage>
</organism>
<comment type="caution">
    <text evidence="1">The sequence shown here is derived from an EMBL/GenBank/DDBJ whole genome shotgun (WGS) entry which is preliminary data.</text>
</comment>